<dbReference type="GO" id="GO:0016874">
    <property type="term" value="F:ligase activity"/>
    <property type="evidence" value="ECO:0007669"/>
    <property type="project" value="UniProtKB-KW"/>
</dbReference>
<dbReference type="PANTHER" id="PTHR45527">
    <property type="entry name" value="NONRIBOSOMAL PEPTIDE SYNTHETASE"/>
    <property type="match status" value="1"/>
</dbReference>
<dbReference type="NCBIfam" id="TIGR01733">
    <property type="entry name" value="AA-adenyl-dom"/>
    <property type="match status" value="1"/>
</dbReference>
<accession>A0ABP8QML6</accession>
<dbReference type="InterPro" id="IPR000873">
    <property type="entry name" value="AMP-dep_synth/lig_dom"/>
</dbReference>
<evidence type="ECO:0000259" key="1">
    <source>
        <dbReference type="Pfam" id="PF00501"/>
    </source>
</evidence>
<dbReference type="EMBL" id="BAABHF010000038">
    <property type="protein sequence ID" value="GAA4505901.1"/>
    <property type="molecule type" value="Genomic_DNA"/>
</dbReference>
<keyword evidence="4" id="KW-1185">Reference proteome</keyword>
<dbReference type="InterPro" id="IPR025110">
    <property type="entry name" value="AMP-bd_C"/>
</dbReference>
<dbReference type="InterPro" id="IPR020845">
    <property type="entry name" value="AMP-binding_CS"/>
</dbReference>
<dbReference type="RefSeq" id="WP_345469880.1">
    <property type="nucleotide sequence ID" value="NZ_BAABHF010000038.1"/>
</dbReference>
<dbReference type="PROSITE" id="PS00455">
    <property type="entry name" value="AMP_BINDING"/>
    <property type="match status" value="1"/>
</dbReference>
<evidence type="ECO:0000313" key="4">
    <source>
        <dbReference type="Proteomes" id="UP001500503"/>
    </source>
</evidence>
<organism evidence="3 4">
    <name type="scientific">Actinoallomurus oryzae</name>
    <dbReference type="NCBI Taxonomy" id="502180"/>
    <lineage>
        <taxon>Bacteria</taxon>
        <taxon>Bacillati</taxon>
        <taxon>Actinomycetota</taxon>
        <taxon>Actinomycetes</taxon>
        <taxon>Streptosporangiales</taxon>
        <taxon>Thermomonosporaceae</taxon>
        <taxon>Actinoallomurus</taxon>
    </lineage>
</organism>
<comment type="caution">
    <text evidence="3">The sequence shown here is derived from an EMBL/GenBank/DDBJ whole genome shotgun (WGS) entry which is preliminary data.</text>
</comment>
<protein>
    <submittedName>
        <fullName evidence="3">D-alanine--poly(Phosphoribitol) ligase</fullName>
    </submittedName>
</protein>
<feature type="domain" description="AMP-binding enzyme C-terminal" evidence="2">
    <location>
        <begin position="413"/>
        <end position="485"/>
    </location>
</feature>
<dbReference type="SUPFAM" id="SSF56801">
    <property type="entry name" value="Acetyl-CoA synthetase-like"/>
    <property type="match status" value="1"/>
</dbReference>
<name>A0ABP8QML6_9ACTN</name>
<dbReference type="PANTHER" id="PTHR45527:SF1">
    <property type="entry name" value="FATTY ACID SYNTHASE"/>
    <property type="match status" value="1"/>
</dbReference>
<proteinExistence type="predicted"/>
<dbReference type="Gene3D" id="3.40.50.12780">
    <property type="entry name" value="N-terminal domain of ligase-like"/>
    <property type="match status" value="1"/>
</dbReference>
<keyword evidence="3" id="KW-0436">Ligase</keyword>
<sequence length="497" mass="52569">MSDPQNAYGWFARSADALGHDHAALEVGGERFTYAELRDRAERLAARLSGAGGAPTRRVGLLASRSATAYAGYLAVLRAGATVVPLNPEHPVSRTRGIVEAAGIDLVLTDAANAGAGLGAPELVADADEAGDGPAVPEFRDAGPDDIAYIIFTSGSTGVPKAVPITHRNLGSYLGQVASRYEIGPGSRVSGNFDLTFDGSVHDLFVTWARGGTLVVPQRGGLLSPVQAVNALRLTHWFSVPSLVSFAARLGTLGPGSMPTLKWSLFGGEAVPLEAARQWQVAAPDSRLEVLYGPTELTIACTAYRLPPDPADWPRTPNGTVPIGTCHPTLEGLVLDENGAPADTGELCVRGPQRFAGYLDPVHDAGRFLPAGTPQEAWYRTGDRVTWQDGVMVHLGRIDHQVKIRGHRIELGEIEAALRQLPGVRDATVLTVPTAGGEPELAAAVTGGGCVPERLYAALCDRLPPYMLPRRISVLGELPLNANGKLDRRSLLIELGR</sequence>
<dbReference type="Proteomes" id="UP001500503">
    <property type="component" value="Unassembled WGS sequence"/>
</dbReference>
<feature type="domain" description="AMP-dependent synthetase/ligase" evidence="1">
    <location>
        <begin position="13"/>
        <end position="359"/>
    </location>
</feature>
<evidence type="ECO:0000313" key="3">
    <source>
        <dbReference type="EMBL" id="GAA4505901.1"/>
    </source>
</evidence>
<dbReference type="Gene3D" id="3.30.300.30">
    <property type="match status" value="1"/>
</dbReference>
<dbReference type="Pfam" id="PF00501">
    <property type="entry name" value="AMP-binding"/>
    <property type="match status" value="1"/>
</dbReference>
<gene>
    <name evidence="3" type="ORF">GCM10023191_062280</name>
</gene>
<evidence type="ECO:0000259" key="2">
    <source>
        <dbReference type="Pfam" id="PF13193"/>
    </source>
</evidence>
<dbReference type="InterPro" id="IPR010071">
    <property type="entry name" value="AA_adenyl_dom"/>
</dbReference>
<dbReference type="InterPro" id="IPR045851">
    <property type="entry name" value="AMP-bd_C_sf"/>
</dbReference>
<dbReference type="InterPro" id="IPR042099">
    <property type="entry name" value="ANL_N_sf"/>
</dbReference>
<reference evidence="4" key="1">
    <citation type="journal article" date="2019" name="Int. J. Syst. Evol. Microbiol.">
        <title>The Global Catalogue of Microorganisms (GCM) 10K type strain sequencing project: providing services to taxonomists for standard genome sequencing and annotation.</title>
        <authorList>
            <consortium name="The Broad Institute Genomics Platform"/>
            <consortium name="The Broad Institute Genome Sequencing Center for Infectious Disease"/>
            <person name="Wu L."/>
            <person name="Ma J."/>
        </authorList>
    </citation>
    <scope>NUCLEOTIDE SEQUENCE [LARGE SCALE GENOMIC DNA]</scope>
    <source>
        <strain evidence="4">JCM 17933</strain>
    </source>
</reference>
<dbReference type="Pfam" id="PF13193">
    <property type="entry name" value="AMP-binding_C"/>
    <property type="match status" value="1"/>
</dbReference>